<accession>A0A6M3ZX50</accession>
<sequence>MSAPSILFENQDGVAVITLNRPDKLNSFTLAMHLELREAIAKLQADPGVRVLLLTGAGRGFCAGQDLGDRAVNPGDEAVDLGHSIDQYYGPLVKSLRALPFPVICAVNGVAAGAGANLPLACDIVLAARSASFVEVFCKLGLIPDTGGTYFLPRLVGTARAMGMALLGEKISAEQAEQWGLIWKCIDDDQLMPQARAMAAQFAKAPTRGLAATKATLYASPANTLAQQLDLERDTMRELGHSRDYREGVSAFLEKRAPHFTGQ</sequence>
<proteinExistence type="inferred from homology"/>
<evidence type="ECO:0000256" key="1">
    <source>
        <dbReference type="ARBA" id="ARBA00005254"/>
    </source>
</evidence>
<dbReference type="RefSeq" id="WP_017453739.1">
    <property type="nucleotide sequence ID" value="NZ_CP008956.1"/>
</dbReference>
<dbReference type="EMBL" id="CP008956">
    <property type="protein sequence ID" value="QJQ03126.1"/>
    <property type="molecule type" value="Genomic_DNA"/>
</dbReference>
<evidence type="ECO:0000313" key="3">
    <source>
        <dbReference type="Proteomes" id="UP000501648"/>
    </source>
</evidence>
<dbReference type="AlphaFoldDB" id="A0A6M3ZX50"/>
<dbReference type="Pfam" id="PF00378">
    <property type="entry name" value="ECH_1"/>
    <property type="match status" value="1"/>
</dbReference>
<keyword evidence="2" id="KW-0413">Isomerase</keyword>
<dbReference type="Proteomes" id="UP000501648">
    <property type="component" value="Chromosome"/>
</dbReference>
<dbReference type="InterPro" id="IPR029045">
    <property type="entry name" value="ClpP/crotonase-like_dom_sf"/>
</dbReference>
<dbReference type="NCBIfam" id="TIGR02280">
    <property type="entry name" value="PaaB1"/>
    <property type="match status" value="1"/>
</dbReference>
<gene>
    <name evidence="2" type="ORF">C798_23705</name>
</gene>
<dbReference type="GO" id="GO:0016853">
    <property type="term" value="F:isomerase activity"/>
    <property type="evidence" value="ECO:0007669"/>
    <property type="project" value="UniProtKB-KW"/>
</dbReference>
<dbReference type="CDD" id="cd06558">
    <property type="entry name" value="crotonase-like"/>
    <property type="match status" value="1"/>
</dbReference>
<dbReference type="InterPro" id="IPR011968">
    <property type="entry name" value="PaaB1"/>
</dbReference>
<comment type="similarity">
    <text evidence="1">Belongs to the enoyl-CoA hydratase/isomerase family.</text>
</comment>
<dbReference type="InterPro" id="IPR014748">
    <property type="entry name" value="Enoyl-CoA_hydra_C"/>
</dbReference>
<protein>
    <submittedName>
        <fullName evidence="2">2-(1,2-epoxy-1,2-dihydrophenyl)acetyl-CoA isomerase</fullName>
    </submittedName>
</protein>
<dbReference type="PANTHER" id="PTHR43459:SF1">
    <property type="entry name" value="EG:BACN32G11.4 PROTEIN"/>
    <property type="match status" value="1"/>
</dbReference>
<dbReference type="Gene3D" id="1.10.12.10">
    <property type="entry name" value="Lyase 2-enoyl-coa Hydratase, Chain A, domain 2"/>
    <property type="match status" value="1"/>
</dbReference>
<reference evidence="2 3" key="1">
    <citation type="journal article" date="2012" name="J. Bacteriol.">
        <title>Genome sequence of the pathogenic Herbaspirillum seropedicae strain Os34, isolated from rice roots.</title>
        <authorList>
            <person name="Ye W."/>
            <person name="Ye S."/>
            <person name="Liu J."/>
            <person name="Chang S."/>
            <person name="Chen M."/>
            <person name="Zhu B."/>
            <person name="Guo L."/>
            <person name="An Q."/>
        </authorList>
    </citation>
    <scope>NUCLEOTIDE SEQUENCE [LARGE SCALE GENOMIC DNA]</scope>
    <source>
        <strain evidence="2 3">Os34</strain>
    </source>
</reference>
<dbReference type="FunFam" id="3.90.226.10:FF:000071">
    <property type="entry name" value="Putative enoyl-CoA hydratase PaaB"/>
    <property type="match status" value="1"/>
</dbReference>
<dbReference type="GO" id="GO:0010124">
    <property type="term" value="P:phenylacetate catabolic process"/>
    <property type="evidence" value="ECO:0007669"/>
    <property type="project" value="InterPro"/>
</dbReference>
<evidence type="ECO:0000313" key="2">
    <source>
        <dbReference type="EMBL" id="QJQ03126.1"/>
    </source>
</evidence>
<dbReference type="SUPFAM" id="SSF52096">
    <property type="entry name" value="ClpP/crotonase"/>
    <property type="match status" value="1"/>
</dbReference>
<name>A0A6M3ZX50_9BURK</name>
<organism evidence="2 3">
    <name type="scientific">Herbaspirillum rubrisubalbicans Os34</name>
    <dbReference type="NCBI Taxonomy" id="1235827"/>
    <lineage>
        <taxon>Bacteria</taxon>
        <taxon>Pseudomonadati</taxon>
        <taxon>Pseudomonadota</taxon>
        <taxon>Betaproteobacteria</taxon>
        <taxon>Burkholderiales</taxon>
        <taxon>Oxalobacteraceae</taxon>
        <taxon>Herbaspirillum</taxon>
    </lineage>
</organism>
<dbReference type="PANTHER" id="PTHR43459">
    <property type="entry name" value="ENOYL-COA HYDRATASE"/>
    <property type="match status" value="1"/>
</dbReference>
<dbReference type="Gene3D" id="3.90.226.10">
    <property type="entry name" value="2-enoyl-CoA Hydratase, Chain A, domain 1"/>
    <property type="match status" value="1"/>
</dbReference>
<dbReference type="InterPro" id="IPR001753">
    <property type="entry name" value="Enoyl-CoA_hydra/iso"/>
</dbReference>